<feature type="chain" id="PRO_5043362775" description="rRNA N-glycosylase" evidence="9">
    <location>
        <begin position="22"/>
        <end position="174"/>
    </location>
</feature>
<evidence type="ECO:0000256" key="8">
    <source>
        <dbReference type="RuleBase" id="RU004915"/>
    </source>
</evidence>
<evidence type="ECO:0000313" key="10">
    <source>
        <dbReference type="EMBL" id="KAK9732657.1"/>
    </source>
</evidence>
<keyword evidence="6 8" id="KW-0611">Plant defense</keyword>
<keyword evidence="5 8" id="KW-0378">Hydrolase</keyword>
<evidence type="ECO:0000256" key="4">
    <source>
        <dbReference type="ARBA" id="ARBA00022656"/>
    </source>
</evidence>
<gene>
    <name evidence="10" type="ORF">RND81_04G013400</name>
</gene>
<evidence type="ECO:0000313" key="11">
    <source>
        <dbReference type="Proteomes" id="UP001443914"/>
    </source>
</evidence>
<dbReference type="GO" id="GO:0006952">
    <property type="term" value="P:defense response"/>
    <property type="evidence" value="ECO:0007669"/>
    <property type="project" value="UniProtKB-KW"/>
</dbReference>
<dbReference type="GO" id="GO:0017148">
    <property type="term" value="P:negative regulation of translation"/>
    <property type="evidence" value="ECO:0007669"/>
    <property type="project" value="UniProtKB-KW"/>
</dbReference>
<comment type="similarity">
    <text evidence="2">Belongs to the ribosome-inactivating protein family. Type 1 RIP subfamily.</text>
</comment>
<sequence length="174" mass="19548">MKSWLLVVIAWVILQSASLRAVTLTLDLTSSDVEQYSTFLDSIRTNVKDPNLKYGGTTIPVVAKPSNTFLRIDLKVSDGTVSLGLLRNDLYVVAYLTMNEKGKFVAYSFKNLIKPAQLDTLFPEAKGAANQKTLEYDESYKSLENKAEVKSRKKVGLGIKKPCRLHRWSEWESA</sequence>
<name>A0AAW1LBY8_SAPOF</name>
<comment type="caution">
    <text evidence="10">The sequence shown here is derived from an EMBL/GenBank/DDBJ whole genome shotgun (WGS) entry which is preliminary data.</text>
</comment>
<dbReference type="InterPro" id="IPR001574">
    <property type="entry name" value="Ribosome_inactivat_prot"/>
</dbReference>
<dbReference type="GO" id="GO:0090729">
    <property type="term" value="F:toxin activity"/>
    <property type="evidence" value="ECO:0007669"/>
    <property type="project" value="UniProtKB-KW"/>
</dbReference>
<evidence type="ECO:0000256" key="6">
    <source>
        <dbReference type="ARBA" id="ARBA00022821"/>
    </source>
</evidence>
<dbReference type="EMBL" id="JBDFQZ010000004">
    <property type="protein sequence ID" value="KAK9732657.1"/>
    <property type="molecule type" value="Genomic_DNA"/>
</dbReference>
<evidence type="ECO:0000256" key="5">
    <source>
        <dbReference type="ARBA" id="ARBA00022801"/>
    </source>
</evidence>
<dbReference type="InterPro" id="IPR016138">
    <property type="entry name" value="Ribosome_inactivat_prot_sub1"/>
</dbReference>
<dbReference type="Pfam" id="PF00161">
    <property type="entry name" value="RIP"/>
    <property type="match status" value="1"/>
</dbReference>
<dbReference type="Gene3D" id="3.40.420.10">
    <property type="entry name" value="Ricin (A subunit), domain 1"/>
    <property type="match status" value="1"/>
</dbReference>
<dbReference type="EC" id="3.2.2.22" evidence="3 8"/>
<dbReference type="InterPro" id="IPR036041">
    <property type="entry name" value="Ribosome-inact_prot_sf"/>
</dbReference>
<keyword evidence="4 8" id="KW-0800">Toxin</keyword>
<protein>
    <recommendedName>
        <fullName evidence="3 8">rRNA N-glycosylase</fullName>
        <ecNumber evidence="3 8">3.2.2.22</ecNumber>
    </recommendedName>
</protein>
<accession>A0AAW1LBY8</accession>
<dbReference type="SUPFAM" id="SSF56371">
    <property type="entry name" value="Ribosome inactivating proteins (RIP)"/>
    <property type="match status" value="1"/>
</dbReference>
<reference evidence="10" key="1">
    <citation type="submission" date="2024-03" db="EMBL/GenBank/DDBJ databases">
        <title>WGS assembly of Saponaria officinalis var. Norfolk2.</title>
        <authorList>
            <person name="Jenkins J."/>
            <person name="Shu S."/>
            <person name="Grimwood J."/>
            <person name="Barry K."/>
            <person name="Goodstein D."/>
            <person name="Schmutz J."/>
            <person name="Leebens-Mack J."/>
            <person name="Osbourn A."/>
        </authorList>
    </citation>
    <scope>NUCLEOTIDE SEQUENCE [LARGE SCALE GENOMIC DNA]</scope>
    <source>
        <strain evidence="10">JIC</strain>
    </source>
</reference>
<evidence type="ECO:0000256" key="9">
    <source>
        <dbReference type="SAM" id="SignalP"/>
    </source>
</evidence>
<dbReference type="Proteomes" id="UP001443914">
    <property type="component" value="Unassembled WGS sequence"/>
</dbReference>
<feature type="signal peptide" evidence="9">
    <location>
        <begin position="1"/>
        <end position="21"/>
    </location>
</feature>
<proteinExistence type="inferred from homology"/>
<keyword evidence="7 8" id="KW-0652">Protein synthesis inhibitor</keyword>
<dbReference type="GO" id="GO:0030598">
    <property type="term" value="F:rRNA N-glycosylase activity"/>
    <property type="evidence" value="ECO:0007669"/>
    <property type="project" value="UniProtKB-EC"/>
</dbReference>
<keyword evidence="9" id="KW-0732">Signal</keyword>
<dbReference type="AlphaFoldDB" id="A0AAW1LBY8"/>
<evidence type="ECO:0000256" key="1">
    <source>
        <dbReference type="ARBA" id="ARBA00000237"/>
    </source>
</evidence>
<evidence type="ECO:0000256" key="7">
    <source>
        <dbReference type="ARBA" id="ARBA00023193"/>
    </source>
</evidence>
<comment type="catalytic activity">
    <reaction evidence="1 8">
        <text>Endohydrolysis of the N-glycosidic bond at one specific adenosine on the 28S rRNA.</text>
        <dbReference type="EC" id="3.2.2.22"/>
    </reaction>
</comment>
<keyword evidence="11" id="KW-1185">Reference proteome</keyword>
<organism evidence="10 11">
    <name type="scientific">Saponaria officinalis</name>
    <name type="common">Common soapwort</name>
    <name type="synonym">Lychnis saponaria</name>
    <dbReference type="NCBI Taxonomy" id="3572"/>
    <lineage>
        <taxon>Eukaryota</taxon>
        <taxon>Viridiplantae</taxon>
        <taxon>Streptophyta</taxon>
        <taxon>Embryophyta</taxon>
        <taxon>Tracheophyta</taxon>
        <taxon>Spermatophyta</taxon>
        <taxon>Magnoliopsida</taxon>
        <taxon>eudicotyledons</taxon>
        <taxon>Gunneridae</taxon>
        <taxon>Pentapetalae</taxon>
        <taxon>Caryophyllales</taxon>
        <taxon>Caryophyllaceae</taxon>
        <taxon>Caryophylleae</taxon>
        <taxon>Saponaria</taxon>
    </lineage>
</organism>
<evidence type="ECO:0000256" key="2">
    <source>
        <dbReference type="ARBA" id="ARBA00008544"/>
    </source>
</evidence>
<evidence type="ECO:0000256" key="3">
    <source>
        <dbReference type="ARBA" id="ARBA00012001"/>
    </source>
</evidence>